<evidence type="ECO:0000256" key="4">
    <source>
        <dbReference type="SAM" id="SignalP"/>
    </source>
</evidence>
<dbReference type="Gene3D" id="3.20.20.80">
    <property type="entry name" value="Glycosidases"/>
    <property type="match status" value="1"/>
</dbReference>
<dbReference type="SUPFAM" id="SSF49303">
    <property type="entry name" value="beta-Galactosidase/glucuronidase domain"/>
    <property type="match status" value="1"/>
</dbReference>
<protein>
    <submittedName>
        <fullName evidence="10">Family 2 putative glycoside hydrolase</fullName>
    </submittedName>
</protein>
<dbReference type="InterPro" id="IPR040605">
    <property type="entry name" value="Glyco_hydro2_dom5"/>
</dbReference>
<dbReference type="InterPro" id="IPR017853">
    <property type="entry name" value="GH"/>
</dbReference>
<dbReference type="Pfam" id="PF02836">
    <property type="entry name" value="Glyco_hydro_2_C"/>
    <property type="match status" value="1"/>
</dbReference>
<feature type="domain" description="Glycoside hydrolase family 2" evidence="8">
    <location>
        <begin position="749"/>
        <end position="847"/>
    </location>
</feature>
<dbReference type="InterPro" id="IPR006103">
    <property type="entry name" value="Glyco_hydro_2_cat"/>
</dbReference>
<dbReference type="PANTHER" id="PTHR42732">
    <property type="entry name" value="BETA-GALACTOSIDASE"/>
    <property type="match status" value="1"/>
</dbReference>
<accession>A0AAN7BJA3</accession>
<feature type="domain" description="Beta-mannosidase-like galactose-binding" evidence="9">
    <location>
        <begin position="127"/>
        <end position="199"/>
    </location>
</feature>
<dbReference type="GO" id="GO:0005975">
    <property type="term" value="P:carbohydrate metabolic process"/>
    <property type="evidence" value="ECO:0007669"/>
    <property type="project" value="InterPro"/>
</dbReference>
<dbReference type="SUPFAM" id="SSF49785">
    <property type="entry name" value="Galactose-binding domain-like"/>
    <property type="match status" value="1"/>
</dbReference>
<dbReference type="EMBL" id="MU865392">
    <property type="protein sequence ID" value="KAK4224445.1"/>
    <property type="molecule type" value="Genomic_DNA"/>
</dbReference>
<keyword evidence="11" id="KW-1185">Reference proteome</keyword>
<evidence type="ECO:0000313" key="10">
    <source>
        <dbReference type="EMBL" id="KAK4224445.1"/>
    </source>
</evidence>
<comment type="caution">
    <text evidence="10">The sequence shown here is derived from an EMBL/GenBank/DDBJ whole genome shotgun (WGS) entry which is preliminary data.</text>
</comment>
<evidence type="ECO:0000313" key="11">
    <source>
        <dbReference type="Proteomes" id="UP001301958"/>
    </source>
</evidence>
<dbReference type="NCBIfam" id="NF041463">
    <property type="entry name" value="GalB"/>
    <property type="match status" value="1"/>
</dbReference>
<dbReference type="PRINTS" id="PR00132">
    <property type="entry name" value="GLHYDRLASE2"/>
</dbReference>
<dbReference type="Pfam" id="PF00703">
    <property type="entry name" value="Glyco_hydro_2"/>
    <property type="match status" value="1"/>
</dbReference>
<evidence type="ECO:0000259" key="6">
    <source>
        <dbReference type="Pfam" id="PF02836"/>
    </source>
</evidence>
<feature type="domain" description="Glycoside hydrolase family 2 immunoglobulin-like beta-sandwich" evidence="5">
    <location>
        <begin position="229"/>
        <end position="336"/>
    </location>
</feature>
<dbReference type="Gene3D" id="2.60.120.260">
    <property type="entry name" value="Galactose-binding domain-like"/>
    <property type="match status" value="1"/>
</dbReference>
<dbReference type="InterPro" id="IPR048229">
    <property type="entry name" value="GalB-like"/>
</dbReference>
<feature type="signal peptide" evidence="4">
    <location>
        <begin position="1"/>
        <end position="21"/>
    </location>
</feature>
<dbReference type="InterPro" id="IPR008979">
    <property type="entry name" value="Galactose-bd-like_sf"/>
</dbReference>
<dbReference type="InterPro" id="IPR036156">
    <property type="entry name" value="Beta-gal/glucu_dom_sf"/>
</dbReference>
<gene>
    <name evidence="10" type="ORF">QBC38DRAFT_371041</name>
</gene>
<sequence length="854" mass="94388">MSTLLRTALFLLLSLLPFTTARTRQSLNPSWRFARFPSSPDSLTYSQLKPFLLPTASSFFLNPSTRPSRPSSRPPNSTYASTNFDDFSWSLVSLPHDWAISGPFYVGSNVPVKGGMGRLPSFGIGYYRRKISITQEELDTQEIYLELEGAMSYASVWVNGVLAGGWPYGYASFRVDITGYLKGGDNLLAIRLDNALDNSRWYPGGGIYRNVWLSKESKLHVGQWGTYVVTDAKGKVDLRVEVENSGTEKQEVEVGTEIYELEGGEIKGKKVGEIQRVKVTVGKGEIKSVNGSLRVESPKLWGPRPAQQPNLYLGVTKIYDVQGNEIDSYETRFGIREITYSGDGIRVNGQRVYLQGVCQHHDLGSLGAAFNVKAAERQLEMLQEMGTNAIRTSHNPPSPELLDLADKMGFLVLDEIFDTWGSHKTPNDFQTIFAEWSEPDLRAFIRRDRNHPSVWAWSFGNEVAEQTSSNGAATAQRLRDIVHQEDPTRQTTVGMNNAGPNTAFVGIVDMIGLNYQGEGQGTGAPTFENFRGKYPQKVIFSSESSSVVSSRGTYLFPVTPNNNEIVKATGLGADPKTQQVSSYELYAVSWGSSPDKVFAAQDRYPYVAGEFVWTGWDYLGEPTPYDSSRSSYFGIIDLAGFPKDRFYLYQARWNPSVKMAHIMPHWNWPDRVGQVTPVHVFSSGDEAELFVNGKSQGRIKKAQYTYRFRWDKVTYQPGEVKVVTYKGGKEWATASVKTTGAATALKLSAYKDRKTIKADGIDLSFLSVSVVDDKGDFVPTAEPKVTFSITEPGEIVSTDNGDPTDFVAFPSKERKAFRGLALAIVKAKAGGSGTITVSASAPGLKGVEFVLNAE</sequence>
<feature type="chain" id="PRO_5042916242" evidence="4">
    <location>
        <begin position="22"/>
        <end position="854"/>
    </location>
</feature>
<reference evidence="10" key="2">
    <citation type="submission" date="2023-05" db="EMBL/GenBank/DDBJ databases">
        <authorList>
            <consortium name="Lawrence Berkeley National Laboratory"/>
            <person name="Steindorff A."/>
            <person name="Hensen N."/>
            <person name="Bonometti L."/>
            <person name="Westerberg I."/>
            <person name="Brannstrom I.O."/>
            <person name="Guillou S."/>
            <person name="Cros-Aarteil S."/>
            <person name="Calhoun S."/>
            <person name="Haridas S."/>
            <person name="Kuo A."/>
            <person name="Mondo S."/>
            <person name="Pangilinan J."/>
            <person name="Riley R."/>
            <person name="Labutti K."/>
            <person name="Andreopoulos B."/>
            <person name="Lipzen A."/>
            <person name="Chen C."/>
            <person name="Yanf M."/>
            <person name="Daum C."/>
            <person name="Ng V."/>
            <person name="Clum A."/>
            <person name="Ohm R."/>
            <person name="Martin F."/>
            <person name="Silar P."/>
            <person name="Natvig D."/>
            <person name="Lalanne C."/>
            <person name="Gautier V."/>
            <person name="Ament-Velasquez S.L."/>
            <person name="Kruys A."/>
            <person name="Hutchinson M.I."/>
            <person name="Powell A.J."/>
            <person name="Barry K."/>
            <person name="Miller A.N."/>
            <person name="Grigoriev I.V."/>
            <person name="Debuchy R."/>
            <person name="Gladieux P."/>
            <person name="Thoren M.H."/>
            <person name="Johannesson H."/>
        </authorList>
    </citation>
    <scope>NUCLEOTIDE SEQUENCE</scope>
    <source>
        <strain evidence="10">CBS 990.96</strain>
    </source>
</reference>
<evidence type="ECO:0000259" key="9">
    <source>
        <dbReference type="Pfam" id="PF22666"/>
    </source>
</evidence>
<dbReference type="InterPro" id="IPR013783">
    <property type="entry name" value="Ig-like_fold"/>
</dbReference>
<dbReference type="SUPFAM" id="SSF51445">
    <property type="entry name" value="(Trans)glycosidases"/>
    <property type="match status" value="1"/>
</dbReference>
<dbReference type="InterPro" id="IPR054593">
    <property type="entry name" value="Beta-mannosidase-like_N2"/>
</dbReference>
<dbReference type="Proteomes" id="UP001301958">
    <property type="component" value="Unassembled WGS sequence"/>
</dbReference>
<dbReference type="Pfam" id="PF16355">
    <property type="entry name" value="DUF4982"/>
    <property type="match status" value="1"/>
</dbReference>
<dbReference type="InterPro" id="IPR032311">
    <property type="entry name" value="DUF4982"/>
</dbReference>
<evidence type="ECO:0000256" key="2">
    <source>
        <dbReference type="ARBA" id="ARBA00022801"/>
    </source>
</evidence>
<dbReference type="InterPro" id="IPR006102">
    <property type="entry name" value="Ig-like_GH2"/>
</dbReference>
<evidence type="ECO:0000259" key="5">
    <source>
        <dbReference type="Pfam" id="PF00703"/>
    </source>
</evidence>
<dbReference type="InterPro" id="IPR051913">
    <property type="entry name" value="GH2_Domain-Containing"/>
</dbReference>
<dbReference type="Pfam" id="PF18565">
    <property type="entry name" value="Glyco_hydro2_C5"/>
    <property type="match status" value="1"/>
</dbReference>
<dbReference type="InterPro" id="IPR006101">
    <property type="entry name" value="Glyco_hydro_2"/>
</dbReference>
<keyword evidence="3" id="KW-0326">Glycosidase</keyword>
<evidence type="ECO:0000259" key="8">
    <source>
        <dbReference type="Pfam" id="PF18565"/>
    </source>
</evidence>
<dbReference type="Gene3D" id="2.60.40.10">
    <property type="entry name" value="Immunoglobulins"/>
    <property type="match status" value="3"/>
</dbReference>
<evidence type="ECO:0000256" key="1">
    <source>
        <dbReference type="ARBA" id="ARBA00007401"/>
    </source>
</evidence>
<evidence type="ECO:0000259" key="7">
    <source>
        <dbReference type="Pfam" id="PF16355"/>
    </source>
</evidence>
<keyword evidence="4" id="KW-0732">Signal</keyword>
<organism evidence="10 11">
    <name type="scientific">Podospora fimiseda</name>
    <dbReference type="NCBI Taxonomy" id="252190"/>
    <lineage>
        <taxon>Eukaryota</taxon>
        <taxon>Fungi</taxon>
        <taxon>Dikarya</taxon>
        <taxon>Ascomycota</taxon>
        <taxon>Pezizomycotina</taxon>
        <taxon>Sordariomycetes</taxon>
        <taxon>Sordariomycetidae</taxon>
        <taxon>Sordariales</taxon>
        <taxon>Podosporaceae</taxon>
        <taxon>Podospora</taxon>
    </lineage>
</organism>
<feature type="domain" description="Glycoside hydrolase family 2 catalytic" evidence="6">
    <location>
        <begin position="344"/>
        <end position="498"/>
    </location>
</feature>
<dbReference type="PANTHER" id="PTHR42732:SF1">
    <property type="entry name" value="BETA-MANNOSIDASE"/>
    <property type="match status" value="1"/>
</dbReference>
<proteinExistence type="inferred from homology"/>
<dbReference type="Pfam" id="PF22666">
    <property type="entry name" value="Glyco_hydro_2_N2"/>
    <property type="match status" value="1"/>
</dbReference>
<reference evidence="10" key="1">
    <citation type="journal article" date="2023" name="Mol. Phylogenet. Evol.">
        <title>Genome-scale phylogeny and comparative genomics of the fungal order Sordariales.</title>
        <authorList>
            <person name="Hensen N."/>
            <person name="Bonometti L."/>
            <person name="Westerberg I."/>
            <person name="Brannstrom I.O."/>
            <person name="Guillou S."/>
            <person name="Cros-Aarteil S."/>
            <person name="Calhoun S."/>
            <person name="Haridas S."/>
            <person name="Kuo A."/>
            <person name="Mondo S."/>
            <person name="Pangilinan J."/>
            <person name="Riley R."/>
            <person name="LaButti K."/>
            <person name="Andreopoulos B."/>
            <person name="Lipzen A."/>
            <person name="Chen C."/>
            <person name="Yan M."/>
            <person name="Daum C."/>
            <person name="Ng V."/>
            <person name="Clum A."/>
            <person name="Steindorff A."/>
            <person name="Ohm R.A."/>
            <person name="Martin F."/>
            <person name="Silar P."/>
            <person name="Natvig D.O."/>
            <person name="Lalanne C."/>
            <person name="Gautier V."/>
            <person name="Ament-Velasquez S.L."/>
            <person name="Kruys A."/>
            <person name="Hutchinson M.I."/>
            <person name="Powell A.J."/>
            <person name="Barry K."/>
            <person name="Miller A.N."/>
            <person name="Grigoriev I.V."/>
            <person name="Debuchy R."/>
            <person name="Gladieux P."/>
            <person name="Hiltunen Thoren M."/>
            <person name="Johannesson H."/>
        </authorList>
    </citation>
    <scope>NUCLEOTIDE SEQUENCE</scope>
    <source>
        <strain evidence="10">CBS 990.96</strain>
    </source>
</reference>
<dbReference type="GO" id="GO:0004553">
    <property type="term" value="F:hydrolase activity, hydrolyzing O-glycosyl compounds"/>
    <property type="evidence" value="ECO:0007669"/>
    <property type="project" value="InterPro"/>
</dbReference>
<evidence type="ECO:0000256" key="3">
    <source>
        <dbReference type="ARBA" id="ARBA00023295"/>
    </source>
</evidence>
<feature type="domain" description="DUF4982" evidence="7">
    <location>
        <begin position="673"/>
        <end position="732"/>
    </location>
</feature>
<comment type="similarity">
    <text evidence="1">Belongs to the glycosyl hydrolase 2 family.</text>
</comment>
<dbReference type="AlphaFoldDB" id="A0AAN7BJA3"/>
<name>A0AAN7BJA3_9PEZI</name>
<keyword evidence="2 10" id="KW-0378">Hydrolase</keyword>